<dbReference type="AlphaFoldDB" id="A0AA39HQG7"/>
<feature type="transmembrane region" description="Helical" evidence="2">
    <location>
        <begin position="105"/>
        <end position="123"/>
    </location>
</feature>
<dbReference type="PANTHER" id="PTHR37984:SF5">
    <property type="entry name" value="PROTEIN NYNRIN-LIKE"/>
    <property type="match status" value="1"/>
</dbReference>
<gene>
    <name evidence="3" type="ORF">QR680_004275</name>
</gene>
<evidence type="ECO:0000313" key="3">
    <source>
        <dbReference type="EMBL" id="KAK0408984.1"/>
    </source>
</evidence>
<feature type="transmembrane region" description="Helical" evidence="2">
    <location>
        <begin position="135"/>
        <end position="154"/>
    </location>
</feature>
<keyword evidence="2" id="KW-0812">Transmembrane</keyword>
<feature type="transmembrane region" description="Helical" evidence="2">
    <location>
        <begin position="229"/>
        <end position="248"/>
    </location>
</feature>
<feature type="region of interest" description="Disordered" evidence="1">
    <location>
        <begin position="359"/>
        <end position="427"/>
    </location>
</feature>
<feature type="transmembrane region" description="Helical" evidence="2">
    <location>
        <begin position="20"/>
        <end position="38"/>
    </location>
</feature>
<dbReference type="PANTHER" id="PTHR37984">
    <property type="entry name" value="PROTEIN CBG26694"/>
    <property type="match status" value="1"/>
</dbReference>
<evidence type="ECO:0000256" key="2">
    <source>
        <dbReference type="SAM" id="Phobius"/>
    </source>
</evidence>
<dbReference type="Proteomes" id="UP001175271">
    <property type="component" value="Unassembled WGS sequence"/>
</dbReference>
<keyword evidence="4" id="KW-1185">Reference proteome</keyword>
<sequence length="427" mass="48062">MSESAVFEHVLGDINGVISMIMPIPFLIVISLVLYLSLRKVKPSLARTYTLNLSIPGIGYSIYLIVSYVLYKLNLCEHCTVRGVGEGSFADVVVDLTYYFCTYEYRMLAIMIIVLTYISFAKPSWYSKISGRREIWTIFGTGHTVALLLSFAGMSTPNRGTMKYVLDDTLAATAPSVSAVEIVTSVVNAGTFIVILIFYITSIKEILVFNYRNAKLHRAVSQKRLRMKAQLYATLAYITPPTIVLIQVDKIKTTLRSKFPNVFESSLGRCTKFAARIHLKADAAPVFRKARALPFAKKQKVTEELQRLQQTDVIEPVSHSKYAAPIVVAQKPSGQIRLCNDYSTEKRIGRVMYPVSIEGKRTRRHANQMRLRSRAAQKTTEAEGRQEPVPLKKPPKPPKALKNQTHPRQDEQKPAPLRQPKPLQTPL</sequence>
<reference evidence="3" key="1">
    <citation type="submission" date="2023-06" db="EMBL/GenBank/DDBJ databases">
        <title>Genomic analysis of the entomopathogenic nematode Steinernema hermaphroditum.</title>
        <authorList>
            <person name="Schwarz E.M."/>
            <person name="Heppert J.K."/>
            <person name="Baniya A."/>
            <person name="Schwartz H.T."/>
            <person name="Tan C.-H."/>
            <person name="Antoshechkin I."/>
            <person name="Sternberg P.W."/>
            <person name="Goodrich-Blair H."/>
            <person name="Dillman A.R."/>
        </authorList>
    </citation>
    <scope>NUCLEOTIDE SEQUENCE</scope>
    <source>
        <strain evidence="3">PS9179</strain>
        <tissue evidence="3">Whole animal</tissue>
    </source>
</reference>
<comment type="caution">
    <text evidence="3">The sequence shown here is derived from an EMBL/GenBank/DDBJ whole genome shotgun (WGS) entry which is preliminary data.</text>
</comment>
<dbReference type="Gene3D" id="3.10.10.10">
    <property type="entry name" value="HIV Type 1 Reverse Transcriptase, subunit A, domain 1"/>
    <property type="match status" value="1"/>
</dbReference>
<feature type="compositionally biased region" description="Basic residues" evidence="1">
    <location>
        <begin position="361"/>
        <end position="375"/>
    </location>
</feature>
<keyword evidence="2" id="KW-1133">Transmembrane helix</keyword>
<feature type="transmembrane region" description="Helical" evidence="2">
    <location>
        <begin position="50"/>
        <end position="71"/>
    </location>
</feature>
<dbReference type="EMBL" id="JAUCMV010000003">
    <property type="protein sequence ID" value="KAK0408984.1"/>
    <property type="molecule type" value="Genomic_DNA"/>
</dbReference>
<accession>A0AA39HQG7</accession>
<dbReference type="SUPFAM" id="SSF56672">
    <property type="entry name" value="DNA/RNA polymerases"/>
    <property type="match status" value="1"/>
</dbReference>
<proteinExistence type="predicted"/>
<protein>
    <submittedName>
        <fullName evidence="3">Uncharacterized protein</fullName>
    </submittedName>
</protein>
<dbReference type="InterPro" id="IPR043502">
    <property type="entry name" value="DNA/RNA_pol_sf"/>
</dbReference>
<evidence type="ECO:0000313" key="4">
    <source>
        <dbReference type="Proteomes" id="UP001175271"/>
    </source>
</evidence>
<keyword evidence="2" id="KW-0472">Membrane</keyword>
<name>A0AA39HQG7_9BILA</name>
<organism evidence="3 4">
    <name type="scientific">Steinernema hermaphroditum</name>
    <dbReference type="NCBI Taxonomy" id="289476"/>
    <lineage>
        <taxon>Eukaryota</taxon>
        <taxon>Metazoa</taxon>
        <taxon>Ecdysozoa</taxon>
        <taxon>Nematoda</taxon>
        <taxon>Chromadorea</taxon>
        <taxon>Rhabditida</taxon>
        <taxon>Tylenchina</taxon>
        <taxon>Panagrolaimomorpha</taxon>
        <taxon>Strongyloidoidea</taxon>
        <taxon>Steinernematidae</taxon>
        <taxon>Steinernema</taxon>
    </lineage>
</organism>
<feature type="transmembrane region" description="Helical" evidence="2">
    <location>
        <begin position="186"/>
        <end position="208"/>
    </location>
</feature>
<evidence type="ECO:0000256" key="1">
    <source>
        <dbReference type="SAM" id="MobiDB-lite"/>
    </source>
</evidence>
<feature type="compositionally biased region" description="Pro residues" evidence="1">
    <location>
        <begin position="417"/>
        <end position="427"/>
    </location>
</feature>
<dbReference type="InterPro" id="IPR050951">
    <property type="entry name" value="Retrovirus_Pol_polyprotein"/>
</dbReference>